<dbReference type="EMBL" id="LAZR01000354">
    <property type="protein sequence ID" value="KKN72850.1"/>
    <property type="molecule type" value="Genomic_DNA"/>
</dbReference>
<evidence type="ECO:0008006" key="2">
    <source>
        <dbReference type="Google" id="ProtNLM"/>
    </source>
</evidence>
<gene>
    <name evidence="1" type="ORF">LCGC14_0407050</name>
</gene>
<proteinExistence type="predicted"/>
<comment type="caution">
    <text evidence="1">The sequence shown here is derived from an EMBL/GenBank/DDBJ whole genome shotgun (WGS) entry which is preliminary data.</text>
</comment>
<name>A0A0F9SV35_9ZZZZ</name>
<reference evidence="1" key="1">
    <citation type="journal article" date="2015" name="Nature">
        <title>Complex archaea that bridge the gap between prokaryotes and eukaryotes.</title>
        <authorList>
            <person name="Spang A."/>
            <person name="Saw J.H."/>
            <person name="Jorgensen S.L."/>
            <person name="Zaremba-Niedzwiedzka K."/>
            <person name="Martijn J."/>
            <person name="Lind A.E."/>
            <person name="van Eijk R."/>
            <person name="Schleper C."/>
            <person name="Guy L."/>
            <person name="Ettema T.J."/>
        </authorList>
    </citation>
    <scope>NUCLEOTIDE SEQUENCE</scope>
</reference>
<evidence type="ECO:0000313" key="1">
    <source>
        <dbReference type="EMBL" id="KKN72850.1"/>
    </source>
</evidence>
<sequence length="347" mass="40145">MKLIKCAEHKEIFELENNIKRWVENWNTFVYLHYDINNVEIISFNELKSYKVGDTLKVTTVTKIIKGKAPKELFYPDKPEVPVRKMTVLGTVLNGCEHVAADIGCTHIIGNGYGWGDYDLFEELGGKSIINLKPYDASAPTKEFIKKRMDKWINRRGCGGWWCDDGIRGEEPDGQPWTKEHAEEQLGWRRWLYKIVRDKDPDSINHPVVEQFNMTEQGVVAGAWRSGWKGQYSENPMTCDVNLWTCYTAGEGTADAMYQSQSKWYDVFPDKYMKKVQLIPQISVEHYWEHSGDNSIAAAYRNWKKIMSNHGLQIGGMAYYSWLLIRVNEDAQNAIKEVNKEIIKEVI</sequence>
<dbReference type="AlphaFoldDB" id="A0A0F9SV35"/>
<accession>A0A0F9SV35</accession>
<organism evidence="1">
    <name type="scientific">marine sediment metagenome</name>
    <dbReference type="NCBI Taxonomy" id="412755"/>
    <lineage>
        <taxon>unclassified sequences</taxon>
        <taxon>metagenomes</taxon>
        <taxon>ecological metagenomes</taxon>
    </lineage>
</organism>
<protein>
    <recommendedName>
        <fullName evidence="2">Glycoside hydrolase 123 C-terminal domain-containing protein</fullName>
    </recommendedName>
</protein>